<dbReference type="Proteomes" id="UP000473574">
    <property type="component" value="Unassembled WGS sequence"/>
</dbReference>
<dbReference type="AlphaFoldDB" id="A0A6M0S1G0"/>
<proteinExistence type="predicted"/>
<evidence type="ECO:0000313" key="1">
    <source>
        <dbReference type="EMBL" id="NEZ62258.1"/>
    </source>
</evidence>
<gene>
    <name evidence="1" type="ORF">D0962_05615</name>
</gene>
<organism evidence="1 2">
    <name type="scientific">Adonisia turfae CCMR0082</name>
    <dbReference type="NCBI Taxonomy" id="2304604"/>
    <lineage>
        <taxon>Bacteria</taxon>
        <taxon>Bacillati</taxon>
        <taxon>Cyanobacteriota</taxon>
        <taxon>Adonisia</taxon>
        <taxon>Adonisia turfae</taxon>
    </lineage>
</organism>
<comment type="caution">
    <text evidence="1">The sequence shown here is derived from an EMBL/GenBank/DDBJ whole genome shotgun (WGS) entry which is preliminary data.</text>
</comment>
<dbReference type="EMBL" id="QZCE01000001">
    <property type="protein sequence ID" value="NEZ62258.1"/>
    <property type="molecule type" value="Genomic_DNA"/>
</dbReference>
<name>A0A6M0S1G0_9CYAN</name>
<reference evidence="1 2" key="1">
    <citation type="journal article" date="2020" name="Microb. Ecol.">
        <title>Ecogenomics of the Marine Benthic Filamentous Cyanobacterium Adonisia.</title>
        <authorList>
            <person name="Walter J.M."/>
            <person name="Coutinho F.H."/>
            <person name="Leomil L."/>
            <person name="Hargreaves P.I."/>
            <person name="Campeao M.E."/>
            <person name="Vieira V.V."/>
            <person name="Silva B.S."/>
            <person name="Fistarol G.O."/>
            <person name="Salomon P.S."/>
            <person name="Sawabe T."/>
            <person name="Mino S."/>
            <person name="Hosokawa M."/>
            <person name="Miyashita H."/>
            <person name="Maruyama F."/>
            <person name="van Verk M.C."/>
            <person name="Dutilh B.E."/>
            <person name="Thompson C.C."/>
            <person name="Thompson F.L."/>
        </authorList>
    </citation>
    <scope>NUCLEOTIDE SEQUENCE [LARGE SCALE GENOMIC DNA]</scope>
    <source>
        <strain evidence="1 2">CCMR0082</strain>
    </source>
</reference>
<accession>A0A6M0S1G0</accession>
<evidence type="ECO:0000313" key="2">
    <source>
        <dbReference type="Proteomes" id="UP000473574"/>
    </source>
</evidence>
<sequence>MTVAFQKDTSIMRKIVKISKFLLIKSTEYPRHYSAVRIYIFYFRALVRLSSKIPIFTALEKITLEGLR</sequence>
<protein>
    <submittedName>
        <fullName evidence="1">Uncharacterized protein</fullName>
    </submittedName>
</protein>